<dbReference type="Proteomes" id="UP000621436">
    <property type="component" value="Unassembled WGS sequence"/>
</dbReference>
<dbReference type="InterPro" id="IPR001226">
    <property type="entry name" value="Flavodoxin_CS"/>
</dbReference>
<keyword evidence="3" id="KW-1185">Reference proteome</keyword>
<sequence length="161" mass="17727">MKTLIVFYSNTGNTSKLAKIIGDKLDGETLEIKDQRNRNGLIGFLRAGFDAVTSNVTIIENFNLELSEYDLVIIGTPIWAGRLTPAIRTFLIGNSEVLPEVAFFTTHAGGGSSKALLQLEELAGKEPLACLSIEKSKLKEDSSDSEQEIDKYVKTLQNKFE</sequence>
<dbReference type="GO" id="GO:0016651">
    <property type="term" value="F:oxidoreductase activity, acting on NAD(P)H"/>
    <property type="evidence" value="ECO:0007669"/>
    <property type="project" value="UniProtKB-ARBA"/>
</dbReference>
<dbReference type="PROSITE" id="PS00201">
    <property type="entry name" value="FLAVODOXIN"/>
    <property type="match status" value="1"/>
</dbReference>
<dbReference type="Gene3D" id="3.40.50.360">
    <property type="match status" value="1"/>
</dbReference>
<dbReference type="InterPro" id="IPR008254">
    <property type="entry name" value="Flavodoxin/NO_synth"/>
</dbReference>
<proteinExistence type="predicted"/>
<evidence type="ECO:0000313" key="2">
    <source>
        <dbReference type="EMBL" id="MBF8437083.1"/>
    </source>
</evidence>
<dbReference type="EMBL" id="JADPIE010000004">
    <property type="protein sequence ID" value="MBF8437083.1"/>
    <property type="molecule type" value="Genomic_DNA"/>
</dbReference>
<dbReference type="PROSITE" id="PS50902">
    <property type="entry name" value="FLAVODOXIN_LIKE"/>
    <property type="match status" value="1"/>
</dbReference>
<dbReference type="PANTHER" id="PTHR39201:SF1">
    <property type="entry name" value="FLAVODOXIN-LIKE DOMAIN-CONTAINING PROTEIN"/>
    <property type="match status" value="1"/>
</dbReference>
<name>A0A931F915_9FIRM</name>
<dbReference type="RefSeq" id="WP_270454018.1">
    <property type="nucleotide sequence ID" value="NZ_JADPIE010000004.1"/>
</dbReference>
<protein>
    <submittedName>
        <fullName evidence="2">Flavodoxin family protein</fullName>
    </submittedName>
</protein>
<dbReference type="GO" id="GO:0009055">
    <property type="term" value="F:electron transfer activity"/>
    <property type="evidence" value="ECO:0007669"/>
    <property type="project" value="InterPro"/>
</dbReference>
<dbReference type="AlphaFoldDB" id="A0A931F915"/>
<dbReference type="InterPro" id="IPR029039">
    <property type="entry name" value="Flavoprotein-like_sf"/>
</dbReference>
<accession>A0A931F915</accession>
<dbReference type="SUPFAM" id="SSF52218">
    <property type="entry name" value="Flavoproteins"/>
    <property type="match status" value="1"/>
</dbReference>
<gene>
    <name evidence="2" type="ORF">I0Q91_08340</name>
</gene>
<reference evidence="2" key="1">
    <citation type="submission" date="2020-11" db="EMBL/GenBank/DDBJ databases">
        <title>Halonatronomonas betainensis gen. nov., sp. nov. a novel haloalkaliphilic representative of the family Halanaerobiacae capable of betaine degradation.</title>
        <authorList>
            <person name="Boltyanskaya Y."/>
            <person name="Kevbrin V."/>
            <person name="Detkova E."/>
            <person name="Grouzdev D.S."/>
            <person name="Koziaeva V."/>
            <person name="Zhilina T."/>
        </authorList>
    </citation>
    <scope>NUCLEOTIDE SEQUENCE</scope>
    <source>
        <strain evidence="2">Z-7014</strain>
    </source>
</reference>
<dbReference type="GO" id="GO:0010181">
    <property type="term" value="F:FMN binding"/>
    <property type="evidence" value="ECO:0007669"/>
    <property type="project" value="InterPro"/>
</dbReference>
<feature type="domain" description="Flavodoxin-like" evidence="1">
    <location>
        <begin position="3"/>
        <end position="157"/>
    </location>
</feature>
<organism evidence="2 3">
    <name type="scientific">Halonatronomonas betaini</name>
    <dbReference type="NCBI Taxonomy" id="2778430"/>
    <lineage>
        <taxon>Bacteria</taxon>
        <taxon>Bacillati</taxon>
        <taxon>Bacillota</taxon>
        <taxon>Clostridia</taxon>
        <taxon>Halanaerobiales</taxon>
        <taxon>Halarsenatibacteraceae</taxon>
        <taxon>Halonatronomonas</taxon>
    </lineage>
</organism>
<comment type="caution">
    <text evidence="2">The sequence shown here is derived from an EMBL/GenBank/DDBJ whole genome shotgun (WGS) entry which is preliminary data.</text>
</comment>
<evidence type="ECO:0000259" key="1">
    <source>
        <dbReference type="PROSITE" id="PS50902"/>
    </source>
</evidence>
<dbReference type="PANTHER" id="PTHR39201">
    <property type="entry name" value="EXPORTED PROTEIN-RELATED"/>
    <property type="match status" value="1"/>
</dbReference>
<evidence type="ECO:0000313" key="3">
    <source>
        <dbReference type="Proteomes" id="UP000621436"/>
    </source>
</evidence>